<evidence type="ECO:0000256" key="3">
    <source>
        <dbReference type="RuleBase" id="RU000586"/>
    </source>
</evidence>
<dbReference type="GO" id="GO:0004379">
    <property type="term" value="F:glycylpeptide N-tetradecanoyltransferase activity"/>
    <property type="evidence" value="ECO:0007669"/>
    <property type="project" value="UniProtKB-EC"/>
</dbReference>
<comment type="caution">
    <text evidence="7">The sequence shown here is derived from an EMBL/GenBank/DDBJ whole genome shotgun (WGS) entry which is preliminary data.</text>
</comment>
<sequence>MPKINFLCVHKKNLRSKRLAPVLIKELIRRVHLQNIWQAVYTSLDVLPTPVTTCQYWGRMLNPKKLIDVGFSCLRDRMTMNRTVKLYKLPNAPVTPGFREMEPRDVPAVTELLRNYLCQFGVADDFDGNDVEHWLLPRKDVVHSYLVVSPETHDVTDFCSFYSTPFTILGTPNTTVECAYSYYNVVTKTSLPQLMKDALIVSKQKGFDIFYALDVMHNESFLKELIFDPGDDAHLYYYLYNYRLRCAMKPSELGLVLW</sequence>
<dbReference type="GO" id="GO:0005737">
    <property type="term" value="C:cytoplasm"/>
    <property type="evidence" value="ECO:0007669"/>
    <property type="project" value="TreeGrafter"/>
</dbReference>
<dbReference type="InterPro" id="IPR022676">
    <property type="entry name" value="NMT_N"/>
</dbReference>
<evidence type="ECO:0000259" key="6">
    <source>
        <dbReference type="Pfam" id="PF02799"/>
    </source>
</evidence>
<organism evidence="7 8">
    <name type="scientific">Arabidopsis thaliana x Arabidopsis arenosa</name>
    <dbReference type="NCBI Taxonomy" id="1240361"/>
    <lineage>
        <taxon>Eukaryota</taxon>
        <taxon>Viridiplantae</taxon>
        <taxon>Streptophyta</taxon>
        <taxon>Embryophyta</taxon>
        <taxon>Tracheophyta</taxon>
        <taxon>Spermatophyta</taxon>
        <taxon>Magnoliopsida</taxon>
        <taxon>eudicotyledons</taxon>
        <taxon>Gunneridae</taxon>
        <taxon>Pentapetalae</taxon>
        <taxon>rosids</taxon>
        <taxon>malvids</taxon>
        <taxon>Brassicales</taxon>
        <taxon>Brassicaceae</taxon>
        <taxon>Camelineae</taxon>
        <taxon>Arabidopsis</taxon>
    </lineage>
</organism>
<evidence type="ECO:0000259" key="5">
    <source>
        <dbReference type="Pfam" id="PF01233"/>
    </source>
</evidence>
<dbReference type="PROSITE" id="PS00975">
    <property type="entry name" value="NMT_1"/>
    <property type="match status" value="1"/>
</dbReference>
<dbReference type="InterPro" id="IPR022678">
    <property type="entry name" value="NMT_CS"/>
</dbReference>
<protein>
    <recommendedName>
        <fullName evidence="3">Glycylpeptide N-tetradecanoyltransferase</fullName>
        <ecNumber evidence="3">2.3.1.97</ecNumber>
    </recommendedName>
</protein>
<dbReference type="PANTHER" id="PTHR11377:SF17">
    <property type="entry name" value="GLYCYLPEPTIDE N-TETRADECANOYLTRANSFERASE 1-RELATED"/>
    <property type="match status" value="1"/>
</dbReference>
<comment type="similarity">
    <text evidence="4">Belongs to the NMT family.</text>
</comment>
<dbReference type="InterPro" id="IPR022677">
    <property type="entry name" value="NMT_C"/>
</dbReference>
<keyword evidence="8" id="KW-1185">Reference proteome</keyword>
<gene>
    <name evidence="7" type="ORF">ISN45_Aa04g030610</name>
</gene>
<feature type="domain" description="Glycylpeptide N-tetradecanoyltransferase N-terminal" evidence="5">
    <location>
        <begin position="2"/>
        <end position="54"/>
    </location>
</feature>
<dbReference type="InterPro" id="IPR000903">
    <property type="entry name" value="NMT"/>
</dbReference>
<evidence type="ECO:0000256" key="4">
    <source>
        <dbReference type="RuleBase" id="RU004178"/>
    </source>
</evidence>
<dbReference type="Proteomes" id="UP000694240">
    <property type="component" value="Chromosome 9"/>
</dbReference>
<accession>A0A8T2AC03</accession>
<dbReference type="Pfam" id="PF01233">
    <property type="entry name" value="NMT"/>
    <property type="match status" value="1"/>
</dbReference>
<name>A0A8T2AC03_9BRAS</name>
<evidence type="ECO:0000313" key="8">
    <source>
        <dbReference type="Proteomes" id="UP000694240"/>
    </source>
</evidence>
<dbReference type="Pfam" id="PF02799">
    <property type="entry name" value="NMT_C"/>
    <property type="match status" value="1"/>
</dbReference>
<evidence type="ECO:0000256" key="1">
    <source>
        <dbReference type="ARBA" id="ARBA00022679"/>
    </source>
</evidence>
<evidence type="ECO:0000256" key="2">
    <source>
        <dbReference type="ARBA" id="ARBA00023315"/>
    </source>
</evidence>
<comment type="function">
    <text evidence="3">Adds a myristoyl group to the N-terminal glycine residue of certain cellular proteins.</text>
</comment>
<keyword evidence="1 3" id="KW-0808">Transferase</keyword>
<comment type="catalytic activity">
    <reaction evidence="3">
        <text>N-terminal glycyl-[protein] + tetradecanoyl-CoA = N-tetradecanoylglycyl-[protein] + CoA + H(+)</text>
        <dbReference type="Rhea" id="RHEA:15521"/>
        <dbReference type="Rhea" id="RHEA-COMP:12666"/>
        <dbReference type="Rhea" id="RHEA-COMP:12667"/>
        <dbReference type="ChEBI" id="CHEBI:15378"/>
        <dbReference type="ChEBI" id="CHEBI:57287"/>
        <dbReference type="ChEBI" id="CHEBI:57385"/>
        <dbReference type="ChEBI" id="CHEBI:64723"/>
        <dbReference type="ChEBI" id="CHEBI:133050"/>
        <dbReference type="EC" id="2.3.1.97"/>
    </reaction>
</comment>
<dbReference type="AlphaFoldDB" id="A0A8T2AC03"/>
<evidence type="ECO:0000313" key="7">
    <source>
        <dbReference type="EMBL" id="KAG7570466.1"/>
    </source>
</evidence>
<proteinExistence type="inferred from homology"/>
<feature type="domain" description="Glycylpeptide N-tetradecanoyltransferase C-terminal" evidence="6">
    <location>
        <begin position="68"/>
        <end position="251"/>
    </location>
</feature>
<keyword evidence="2 3" id="KW-0012">Acyltransferase</keyword>
<dbReference type="EMBL" id="JAEFBK010000009">
    <property type="protein sequence ID" value="KAG7570466.1"/>
    <property type="molecule type" value="Genomic_DNA"/>
</dbReference>
<dbReference type="EC" id="2.3.1.97" evidence="3"/>
<dbReference type="PANTHER" id="PTHR11377">
    <property type="entry name" value="N-MYRISTOYL TRANSFERASE"/>
    <property type="match status" value="1"/>
</dbReference>
<reference evidence="7 8" key="1">
    <citation type="submission" date="2020-12" db="EMBL/GenBank/DDBJ databases">
        <title>Concerted genomic and epigenomic changes stabilize Arabidopsis allopolyploids.</title>
        <authorList>
            <person name="Chen Z."/>
        </authorList>
    </citation>
    <scope>NUCLEOTIDE SEQUENCE [LARGE SCALE GENOMIC DNA]</scope>
    <source>
        <strain evidence="7">Allo738</strain>
        <tissue evidence="7">Leaf</tissue>
    </source>
</reference>